<evidence type="ECO:0000256" key="1">
    <source>
        <dbReference type="ARBA" id="ARBA00021526"/>
    </source>
</evidence>
<evidence type="ECO:0000256" key="3">
    <source>
        <dbReference type="ARBA" id="ARBA00022771"/>
    </source>
</evidence>
<reference evidence="9" key="2">
    <citation type="submission" date="2022-06" db="UniProtKB">
        <authorList>
            <consortium name="EnsemblMetazoa"/>
        </authorList>
    </citation>
    <scope>IDENTIFICATION</scope>
</reference>
<dbReference type="GO" id="GO:0030544">
    <property type="term" value="F:Hsp70 protein binding"/>
    <property type="evidence" value="ECO:0007669"/>
    <property type="project" value="InterPro"/>
</dbReference>
<dbReference type="InterPro" id="IPR013083">
    <property type="entry name" value="Znf_RING/FYVE/PHD"/>
</dbReference>
<proteinExistence type="predicted"/>
<dbReference type="AlphaFoldDB" id="A0A8R1TY13"/>
<evidence type="ECO:0000256" key="4">
    <source>
        <dbReference type="ARBA" id="ARBA00022833"/>
    </source>
</evidence>
<feature type="region of interest" description="Disordered" evidence="6">
    <location>
        <begin position="591"/>
        <end position="620"/>
    </location>
</feature>
<evidence type="ECO:0000256" key="2">
    <source>
        <dbReference type="ARBA" id="ARBA00022723"/>
    </source>
</evidence>
<dbReference type="EMBL" id="CMVM020000181">
    <property type="status" value="NOT_ANNOTATED_CDS"/>
    <property type="molecule type" value="Genomic_DNA"/>
</dbReference>
<evidence type="ECO:0000313" key="9">
    <source>
        <dbReference type="EnsemblMetazoa" id="OVOC6943.1"/>
    </source>
</evidence>
<dbReference type="InterPro" id="IPR039320">
    <property type="entry name" value="RNF207"/>
</dbReference>
<dbReference type="Gene3D" id="3.30.40.10">
    <property type="entry name" value="Zinc/RING finger domain, C3HC4 (zinc finger)"/>
    <property type="match status" value="1"/>
</dbReference>
<dbReference type="InterPro" id="IPR001841">
    <property type="entry name" value="Znf_RING"/>
</dbReference>
<dbReference type="EnsemblMetazoa" id="OVOC6943.1">
    <property type="protein sequence ID" value="OVOC6943.1"/>
    <property type="gene ID" value="WBGene00243752"/>
</dbReference>
<sequence length="798" mass="91119">MACSSSLLMFKLENVESRNPLECLVCDREFSSPVRLPCQHNYCRECVQNRKTCPVCGTSIDGEVCPDNLLSFLIDTSHETADICANCDQISQPMHFCETCQQALCNRCRHSTHQARMFATHRVVPLEERARVKGRMTCPTHGEPYILYSMESRNLACIVCFNNAAFDSRHHLVQIDAAHKMGCEKLDKATVRLRAFQDDVGEQLQLRRRLASELAESHRVACESIRQTCQEMTDTLLTVRDRLLKKLDEEMDTRIRHFREQMRQLTSLQPTIRLCLLSASIFCSSASKLDFLQCYTDLLKRIQSLISMQCEKPQYTGELTMNSREEFNKALEPFLGLSSFLLCTSVSSGSDGNERNCGAISPKNSFVRRSGSNVVNGCQLLLSKYQLVVDLAGAFGEQFTKVETPLQQYNLEMAKLGKKVQELQRDLTLRRCIIEKDSMTDLIHRCKDLDIRVGQHSAVVSDLQPQLQQIWQEELDRVRRQQVLFREKIEEIITLREKACHIVNAAKQFKPYAVCLAAVTSVIDHKRCRKPDPAPMETICQQINTLEPDSQQRIEAIEKEEQNRRLVQDQKRREEQMKIAAVKKSLKTTKEQKRLMKKSTGGNSSRLPLVNVSRDRSRGGTDRALLLPCQRRHKSWLTSSRSQSDADEMESSLDISFEFFARCPAIEVDLIKVEYEHRICHSQLFLCSTLPPITSSFKDTLSSSNGSLPDDSCISNQISSTDLCRIRCEERNEMIGLKIPEVPFIPKTIFANLNSSNTMLGTYEVREKVLKSLKQRVPIVDAYAQFKTTEDDACVYDK</sequence>
<evidence type="ECO:0000259" key="7">
    <source>
        <dbReference type="PROSITE" id="PS50089"/>
    </source>
</evidence>
<dbReference type="SMART" id="SM00184">
    <property type="entry name" value="RING"/>
    <property type="match status" value="1"/>
</dbReference>
<dbReference type="SUPFAM" id="SSF57850">
    <property type="entry name" value="RING/U-box"/>
    <property type="match status" value="1"/>
</dbReference>
<keyword evidence="10" id="KW-1185">Reference proteome</keyword>
<accession>A0A8R1TY13</accession>
<keyword evidence="4" id="KW-0862">Zinc</keyword>
<name>A0A8R1TY13_ONCVO</name>
<dbReference type="GO" id="GO:0008270">
    <property type="term" value="F:zinc ion binding"/>
    <property type="evidence" value="ECO:0007669"/>
    <property type="project" value="UniProtKB-KW"/>
</dbReference>
<evidence type="ECO:0000313" key="10">
    <source>
        <dbReference type="Proteomes" id="UP000024404"/>
    </source>
</evidence>
<dbReference type="PROSITE" id="PS50119">
    <property type="entry name" value="ZF_BBOX"/>
    <property type="match status" value="1"/>
</dbReference>
<evidence type="ECO:0000256" key="6">
    <source>
        <dbReference type="SAM" id="MobiDB-lite"/>
    </source>
</evidence>
<evidence type="ECO:0000259" key="8">
    <source>
        <dbReference type="PROSITE" id="PS50119"/>
    </source>
</evidence>
<dbReference type="SMART" id="SM00336">
    <property type="entry name" value="BBOX"/>
    <property type="match status" value="1"/>
</dbReference>
<dbReference type="Proteomes" id="UP000024404">
    <property type="component" value="Unassembled WGS sequence"/>
</dbReference>
<organism evidence="9 10">
    <name type="scientific">Onchocerca volvulus</name>
    <dbReference type="NCBI Taxonomy" id="6282"/>
    <lineage>
        <taxon>Eukaryota</taxon>
        <taxon>Metazoa</taxon>
        <taxon>Ecdysozoa</taxon>
        <taxon>Nematoda</taxon>
        <taxon>Chromadorea</taxon>
        <taxon>Rhabditida</taxon>
        <taxon>Spirurina</taxon>
        <taxon>Spiruromorpha</taxon>
        <taxon>Filarioidea</taxon>
        <taxon>Onchocercidae</taxon>
        <taxon>Onchocerca</taxon>
    </lineage>
</organism>
<feature type="domain" description="B box-type" evidence="8">
    <location>
        <begin position="79"/>
        <end position="126"/>
    </location>
</feature>
<keyword evidence="3 5" id="KW-0863">Zinc-finger</keyword>
<dbReference type="Pfam" id="PF13920">
    <property type="entry name" value="zf-C3HC4_3"/>
    <property type="match status" value="1"/>
</dbReference>
<dbReference type="PROSITE" id="PS50089">
    <property type="entry name" value="ZF_RING_2"/>
    <property type="match status" value="1"/>
</dbReference>
<dbReference type="CDD" id="cd19814">
    <property type="entry name" value="Bbox1_RNF207-like"/>
    <property type="match status" value="1"/>
</dbReference>
<evidence type="ECO:0000256" key="5">
    <source>
        <dbReference type="PROSITE-ProRule" id="PRU00024"/>
    </source>
</evidence>
<dbReference type="Pfam" id="PF00643">
    <property type="entry name" value="zf-B_box"/>
    <property type="match status" value="1"/>
</dbReference>
<dbReference type="PROSITE" id="PS00518">
    <property type="entry name" value="ZF_RING_1"/>
    <property type="match status" value="1"/>
</dbReference>
<dbReference type="OMA" id="YEDSYRH"/>
<dbReference type="InterPro" id="IPR000315">
    <property type="entry name" value="Znf_B-box"/>
</dbReference>
<dbReference type="Gene3D" id="3.30.160.60">
    <property type="entry name" value="Classic Zinc Finger"/>
    <property type="match status" value="1"/>
</dbReference>
<reference evidence="10" key="1">
    <citation type="submission" date="2013-10" db="EMBL/GenBank/DDBJ databases">
        <title>Genome sequencing of Onchocerca volvulus.</title>
        <authorList>
            <person name="Cotton J."/>
            <person name="Tsai J."/>
            <person name="Stanley E."/>
            <person name="Tracey A."/>
            <person name="Holroyd N."/>
            <person name="Lustigman S."/>
            <person name="Berriman M."/>
        </authorList>
    </citation>
    <scope>NUCLEOTIDE SEQUENCE</scope>
</reference>
<dbReference type="PANTHER" id="PTHR22635:SF0">
    <property type="entry name" value="RING FINGER PROTEIN 207"/>
    <property type="match status" value="1"/>
</dbReference>
<protein>
    <recommendedName>
        <fullName evidence="1">RING finger protein 207</fullName>
    </recommendedName>
</protein>
<dbReference type="Gene3D" id="1.20.58.1540">
    <property type="entry name" value="Actin interacting protein 3, C-terminal domain"/>
    <property type="match status" value="1"/>
</dbReference>
<dbReference type="GO" id="GO:0044325">
    <property type="term" value="F:transmembrane transporter binding"/>
    <property type="evidence" value="ECO:0007669"/>
    <property type="project" value="TreeGrafter"/>
</dbReference>
<dbReference type="InterPro" id="IPR017907">
    <property type="entry name" value="Znf_RING_CS"/>
</dbReference>
<dbReference type="GO" id="GO:0048471">
    <property type="term" value="C:perinuclear region of cytoplasm"/>
    <property type="evidence" value="ECO:0007669"/>
    <property type="project" value="TreeGrafter"/>
</dbReference>
<dbReference type="PANTHER" id="PTHR22635">
    <property type="entry name" value="RING FINGER PROTEIN 207"/>
    <property type="match status" value="1"/>
</dbReference>
<feature type="domain" description="RING-type" evidence="7">
    <location>
        <begin position="23"/>
        <end position="56"/>
    </location>
</feature>
<keyword evidence="2" id="KW-0479">Metal-binding</keyword>